<organism evidence="1 2">
    <name type="scientific">Araneus ventricosus</name>
    <name type="common">Orbweaver spider</name>
    <name type="synonym">Epeira ventricosa</name>
    <dbReference type="NCBI Taxonomy" id="182803"/>
    <lineage>
        <taxon>Eukaryota</taxon>
        <taxon>Metazoa</taxon>
        <taxon>Ecdysozoa</taxon>
        <taxon>Arthropoda</taxon>
        <taxon>Chelicerata</taxon>
        <taxon>Arachnida</taxon>
        <taxon>Araneae</taxon>
        <taxon>Araneomorphae</taxon>
        <taxon>Entelegynae</taxon>
        <taxon>Araneoidea</taxon>
        <taxon>Araneidae</taxon>
        <taxon>Araneus</taxon>
    </lineage>
</organism>
<dbReference type="AlphaFoldDB" id="A0A4Y2WSU6"/>
<dbReference type="EMBL" id="BGPR01064779">
    <property type="protein sequence ID" value="GBO39694.1"/>
    <property type="molecule type" value="Genomic_DNA"/>
</dbReference>
<evidence type="ECO:0000313" key="1">
    <source>
        <dbReference type="EMBL" id="GBO39694.1"/>
    </source>
</evidence>
<comment type="caution">
    <text evidence="1">The sequence shown here is derived from an EMBL/GenBank/DDBJ whole genome shotgun (WGS) entry which is preliminary data.</text>
</comment>
<keyword evidence="2" id="KW-1185">Reference proteome</keyword>
<gene>
    <name evidence="1" type="ORF">AVEN_182214_1</name>
</gene>
<sequence>MIWLYRTPPHALVPDAITATEPVEWTWDYLATYLPDPRQPAYPQRCKALARTAGEGEPPSLRRNTVHPAPRQHLFFPRKWYKTPIGCECKNTIVNTNQYNKHT</sequence>
<reference evidence="1 2" key="1">
    <citation type="journal article" date="2019" name="Sci. Rep.">
        <title>Orb-weaving spider Araneus ventricosus genome elucidates the spidroin gene catalogue.</title>
        <authorList>
            <person name="Kono N."/>
            <person name="Nakamura H."/>
            <person name="Ohtoshi R."/>
            <person name="Moran D.A.P."/>
            <person name="Shinohara A."/>
            <person name="Yoshida Y."/>
            <person name="Fujiwara M."/>
            <person name="Mori M."/>
            <person name="Tomita M."/>
            <person name="Arakawa K."/>
        </authorList>
    </citation>
    <scope>NUCLEOTIDE SEQUENCE [LARGE SCALE GENOMIC DNA]</scope>
</reference>
<protein>
    <submittedName>
        <fullName evidence="1">Uncharacterized protein</fullName>
    </submittedName>
</protein>
<name>A0A4Y2WSU6_ARAVE</name>
<proteinExistence type="predicted"/>
<dbReference type="Proteomes" id="UP000499080">
    <property type="component" value="Unassembled WGS sequence"/>
</dbReference>
<accession>A0A4Y2WSU6</accession>
<evidence type="ECO:0000313" key="2">
    <source>
        <dbReference type="Proteomes" id="UP000499080"/>
    </source>
</evidence>